<name>A0ACB8S0I8_9AGAM</name>
<keyword evidence="2" id="KW-1185">Reference proteome</keyword>
<reference evidence="1" key="1">
    <citation type="submission" date="2021-02" db="EMBL/GenBank/DDBJ databases">
        <authorList>
            <consortium name="DOE Joint Genome Institute"/>
            <person name="Ahrendt S."/>
            <person name="Looney B.P."/>
            <person name="Miyauchi S."/>
            <person name="Morin E."/>
            <person name="Drula E."/>
            <person name="Courty P.E."/>
            <person name="Chicoki N."/>
            <person name="Fauchery L."/>
            <person name="Kohler A."/>
            <person name="Kuo A."/>
            <person name="Labutti K."/>
            <person name="Pangilinan J."/>
            <person name="Lipzen A."/>
            <person name="Riley R."/>
            <person name="Andreopoulos W."/>
            <person name="He G."/>
            <person name="Johnson J."/>
            <person name="Barry K.W."/>
            <person name="Grigoriev I.V."/>
            <person name="Nagy L."/>
            <person name="Hibbett D."/>
            <person name="Henrissat B."/>
            <person name="Matheny P.B."/>
            <person name="Labbe J."/>
            <person name="Martin F."/>
        </authorList>
    </citation>
    <scope>NUCLEOTIDE SEQUENCE</scope>
    <source>
        <strain evidence="1">FP105234-sp</strain>
    </source>
</reference>
<protein>
    <submittedName>
        <fullName evidence="1">Uncharacterized protein</fullName>
    </submittedName>
</protein>
<organism evidence="1 2">
    <name type="scientific">Auriscalpium vulgare</name>
    <dbReference type="NCBI Taxonomy" id="40419"/>
    <lineage>
        <taxon>Eukaryota</taxon>
        <taxon>Fungi</taxon>
        <taxon>Dikarya</taxon>
        <taxon>Basidiomycota</taxon>
        <taxon>Agaricomycotina</taxon>
        <taxon>Agaricomycetes</taxon>
        <taxon>Russulales</taxon>
        <taxon>Auriscalpiaceae</taxon>
        <taxon>Auriscalpium</taxon>
    </lineage>
</organism>
<dbReference type="EMBL" id="MU275868">
    <property type="protein sequence ID" value="KAI0049865.1"/>
    <property type="molecule type" value="Genomic_DNA"/>
</dbReference>
<evidence type="ECO:0000313" key="2">
    <source>
        <dbReference type="Proteomes" id="UP000814033"/>
    </source>
</evidence>
<comment type="caution">
    <text evidence="1">The sequence shown here is derived from an EMBL/GenBank/DDBJ whole genome shotgun (WGS) entry which is preliminary data.</text>
</comment>
<sequence length="637" mass="69178">MERHNLLAVKPLSQSKSLGHQLGYDDPSEQLSRSSTFLSSVNSIPTPGSLSRRPPRFEPFTLKIWVVLLGSGLMIVIGTALQIATSISQKNNGFKVPENNVVTFVSTDFLTSFSAVLFVIPLAYLAINFDWQLRAWQPYLILSKGNATAQESLLLDYIGMSKPMIIYNSMKFKHTLVTTSMLATLLTYLLQPLAGSIFSIRLLDTSKWSAVDILYDIGLSPDIDDLSALASSAGFAAASAFNNFTDPPFVSGEWTVAQFKFPTATFLNGTMSVNTTAMQTKVNCANPSSLDLDSTVPDAFSITATSAGGCSLGPVTFNPTNSEQLYGVTAVQNCADTPQNISFEPVFFWYYQTRKNGQHDARGVFCLPKMQVFDVVAFAFLNNGSLARVSVVNDLPAANNVSGPPMNGNLYNGLVFDNSSLSPNAQARALSIKSGIPNAVFRSAAQSPGGLDAVFDDDNGFLSCTTQVYTQHLALAAKANYFLPVGRTVMAELTQLAPKLWIEPIPSYTLSAVLLVVGLSIIVIHLQHWRNRRQVYLTHSPGAIGTSIAQTARSGFGKLLYPYDSLEDVSSKLQDLRFRLDLRTGAIVVDDSTVFSVPSSPYASDERVIALTAHQHISEDMEELESPWDAAHRKAGG</sequence>
<gene>
    <name evidence="1" type="ORF">FA95DRAFT_1644842</name>
</gene>
<reference evidence="1" key="2">
    <citation type="journal article" date="2022" name="New Phytol.">
        <title>Evolutionary transition to the ectomycorrhizal habit in the genomes of a hyperdiverse lineage of mushroom-forming fungi.</title>
        <authorList>
            <person name="Looney B."/>
            <person name="Miyauchi S."/>
            <person name="Morin E."/>
            <person name="Drula E."/>
            <person name="Courty P.E."/>
            <person name="Kohler A."/>
            <person name="Kuo A."/>
            <person name="LaButti K."/>
            <person name="Pangilinan J."/>
            <person name="Lipzen A."/>
            <person name="Riley R."/>
            <person name="Andreopoulos W."/>
            <person name="He G."/>
            <person name="Johnson J."/>
            <person name="Nolan M."/>
            <person name="Tritt A."/>
            <person name="Barry K.W."/>
            <person name="Grigoriev I.V."/>
            <person name="Nagy L.G."/>
            <person name="Hibbett D."/>
            <person name="Henrissat B."/>
            <person name="Matheny P.B."/>
            <person name="Labbe J."/>
            <person name="Martin F.M."/>
        </authorList>
    </citation>
    <scope>NUCLEOTIDE SEQUENCE</scope>
    <source>
        <strain evidence="1">FP105234-sp</strain>
    </source>
</reference>
<dbReference type="Proteomes" id="UP000814033">
    <property type="component" value="Unassembled WGS sequence"/>
</dbReference>
<evidence type="ECO:0000313" key="1">
    <source>
        <dbReference type="EMBL" id="KAI0049865.1"/>
    </source>
</evidence>
<accession>A0ACB8S0I8</accession>
<proteinExistence type="predicted"/>